<reference evidence="1 2" key="1">
    <citation type="submission" date="2014-04" db="EMBL/GenBank/DDBJ databases">
        <authorList>
            <consortium name="DOE Joint Genome Institute"/>
            <person name="Kuo A."/>
            <person name="Kohler A."/>
            <person name="Nagy L.G."/>
            <person name="Floudas D."/>
            <person name="Copeland A."/>
            <person name="Barry K.W."/>
            <person name="Cichocki N."/>
            <person name="Veneault-Fourrey C."/>
            <person name="LaButti K."/>
            <person name="Lindquist E.A."/>
            <person name="Lipzen A."/>
            <person name="Lundell T."/>
            <person name="Morin E."/>
            <person name="Murat C."/>
            <person name="Sun H."/>
            <person name="Tunlid A."/>
            <person name="Henrissat B."/>
            <person name="Grigoriev I.V."/>
            <person name="Hibbett D.S."/>
            <person name="Martin F."/>
            <person name="Nordberg H.P."/>
            <person name="Cantor M.N."/>
            <person name="Hua S.X."/>
        </authorList>
    </citation>
    <scope>NUCLEOTIDE SEQUENCE [LARGE SCALE GENOMIC DNA]</scope>
    <source>
        <strain evidence="1 2">Foug A</strain>
    </source>
</reference>
<dbReference type="InParanoid" id="A0A0C3D804"/>
<reference evidence="2" key="2">
    <citation type="submission" date="2015-01" db="EMBL/GenBank/DDBJ databases">
        <title>Evolutionary Origins and Diversification of the Mycorrhizal Mutualists.</title>
        <authorList>
            <consortium name="DOE Joint Genome Institute"/>
            <consortium name="Mycorrhizal Genomics Consortium"/>
            <person name="Kohler A."/>
            <person name="Kuo A."/>
            <person name="Nagy L.G."/>
            <person name="Floudas D."/>
            <person name="Copeland A."/>
            <person name="Barry K.W."/>
            <person name="Cichocki N."/>
            <person name="Veneault-Fourrey C."/>
            <person name="LaButti K."/>
            <person name="Lindquist E.A."/>
            <person name="Lipzen A."/>
            <person name="Lundell T."/>
            <person name="Morin E."/>
            <person name="Murat C."/>
            <person name="Riley R."/>
            <person name="Ohm R."/>
            <person name="Sun H."/>
            <person name="Tunlid A."/>
            <person name="Henrissat B."/>
            <person name="Grigoriev I.V."/>
            <person name="Hibbett D.S."/>
            <person name="Martin F."/>
        </authorList>
    </citation>
    <scope>NUCLEOTIDE SEQUENCE [LARGE SCALE GENOMIC DNA]</scope>
    <source>
        <strain evidence="2">Foug A</strain>
    </source>
</reference>
<keyword evidence="2" id="KW-1185">Reference proteome</keyword>
<evidence type="ECO:0000313" key="2">
    <source>
        <dbReference type="Proteomes" id="UP000053989"/>
    </source>
</evidence>
<organism evidence="1 2">
    <name type="scientific">Scleroderma citrinum Foug A</name>
    <dbReference type="NCBI Taxonomy" id="1036808"/>
    <lineage>
        <taxon>Eukaryota</taxon>
        <taxon>Fungi</taxon>
        <taxon>Dikarya</taxon>
        <taxon>Basidiomycota</taxon>
        <taxon>Agaricomycotina</taxon>
        <taxon>Agaricomycetes</taxon>
        <taxon>Agaricomycetidae</taxon>
        <taxon>Boletales</taxon>
        <taxon>Sclerodermatineae</taxon>
        <taxon>Sclerodermataceae</taxon>
        <taxon>Scleroderma</taxon>
    </lineage>
</organism>
<dbReference type="HOGENOM" id="CLU_1210409_0_0_1"/>
<dbReference type="Proteomes" id="UP000053989">
    <property type="component" value="Unassembled WGS sequence"/>
</dbReference>
<name>A0A0C3D804_9AGAM</name>
<accession>A0A0C3D804</accession>
<evidence type="ECO:0000313" key="1">
    <source>
        <dbReference type="EMBL" id="KIM52236.1"/>
    </source>
</evidence>
<dbReference type="EMBL" id="KN822218">
    <property type="protein sequence ID" value="KIM52236.1"/>
    <property type="molecule type" value="Genomic_DNA"/>
</dbReference>
<protein>
    <submittedName>
        <fullName evidence="1">Uncharacterized protein</fullName>
    </submittedName>
</protein>
<gene>
    <name evidence="1" type="ORF">SCLCIDRAFT_572490</name>
</gene>
<sequence length="229" mass="25658">MLSEAVDFTLRSQFGSPPGSDHARWLSVSMLKSSSCYSQCDGMDHCLLIRIAAWLIGDNPPLWSRPVHGPVDVDIPAADVPTMTLGPNRVYIVRWIDCLYPELLELGVSIFTVECVIAEVEGLPVNLREDVVRVRRKGVGVGHVWSWEDYRQMDDRPLIRWLACPHRGLTVALLTPPFCLGWWKRGVSGSSKGPELSCRRKSRQSIYNSDGTMISFYPWDLIAGFPVGS</sequence>
<proteinExistence type="predicted"/>
<dbReference type="AlphaFoldDB" id="A0A0C3D804"/>